<dbReference type="Pfam" id="PF02558">
    <property type="entry name" value="ApbA"/>
    <property type="match status" value="1"/>
</dbReference>
<dbReference type="FunFam" id="1.10.1040.10:FF:000017">
    <property type="entry name" value="2-dehydropantoate 2-reductase"/>
    <property type="match status" value="1"/>
</dbReference>
<dbReference type="SUPFAM" id="SSF51735">
    <property type="entry name" value="NAD(P)-binding Rossmann-fold domains"/>
    <property type="match status" value="1"/>
</dbReference>
<gene>
    <name evidence="7" type="ORF">SAMN04488072_11098</name>
</gene>
<dbReference type="InterPro" id="IPR008927">
    <property type="entry name" value="6-PGluconate_DH-like_C_sf"/>
</dbReference>
<dbReference type="GO" id="GO:0008677">
    <property type="term" value="F:2-dehydropantoate 2-reductase activity"/>
    <property type="evidence" value="ECO:0007669"/>
    <property type="project" value="UniProtKB-EC"/>
</dbReference>
<evidence type="ECO:0000313" key="7">
    <source>
        <dbReference type="EMBL" id="SFB22607.1"/>
    </source>
</evidence>
<dbReference type="UniPathway" id="UPA00028">
    <property type="reaction ID" value="UER00004"/>
</dbReference>
<dbReference type="InterPro" id="IPR013328">
    <property type="entry name" value="6PGD_dom2"/>
</dbReference>
<reference evidence="7 8" key="1">
    <citation type="submission" date="2016-10" db="EMBL/GenBank/DDBJ databases">
        <authorList>
            <person name="de Groot N.N."/>
        </authorList>
    </citation>
    <scope>NUCLEOTIDE SEQUENCE [LARGE SCALE GENOMIC DNA]</scope>
    <source>
        <strain evidence="7 8">CGMCC 1.3702</strain>
    </source>
</reference>
<dbReference type="STRING" id="237679.SAMN04488072_11098"/>
<organism evidence="7 8">
    <name type="scientific">Lentibacillus halodurans</name>
    <dbReference type="NCBI Taxonomy" id="237679"/>
    <lineage>
        <taxon>Bacteria</taxon>
        <taxon>Bacillati</taxon>
        <taxon>Bacillota</taxon>
        <taxon>Bacilli</taxon>
        <taxon>Bacillales</taxon>
        <taxon>Bacillaceae</taxon>
        <taxon>Lentibacillus</taxon>
    </lineage>
</organism>
<comment type="similarity">
    <text evidence="1 4">Belongs to the ketopantoate reductase family.</text>
</comment>
<dbReference type="EMBL" id="FOJW01000010">
    <property type="protein sequence ID" value="SFB22607.1"/>
    <property type="molecule type" value="Genomic_DNA"/>
</dbReference>
<dbReference type="OrthoDB" id="9800163at2"/>
<dbReference type="Gene3D" id="1.10.1040.10">
    <property type="entry name" value="N-(1-d-carboxylethyl)-l-norvaline Dehydrogenase, domain 2"/>
    <property type="match status" value="1"/>
</dbReference>
<keyword evidence="3 4" id="KW-0560">Oxidoreductase</keyword>
<evidence type="ECO:0000259" key="6">
    <source>
        <dbReference type="Pfam" id="PF08546"/>
    </source>
</evidence>
<keyword evidence="2 4" id="KW-0521">NADP</keyword>
<dbReference type="Gene3D" id="3.40.50.720">
    <property type="entry name" value="NAD(P)-binding Rossmann-like Domain"/>
    <property type="match status" value="1"/>
</dbReference>
<dbReference type="SUPFAM" id="SSF48179">
    <property type="entry name" value="6-phosphogluconate dehydrogenase C-terminal domain-like"/>
    <property type="match status" value="1"/>
</dbReference>
<dbReference type="AlphaFoldDB" id="A0A1I0ZB69"/>
<evidence type="ECO:0000256" key="4">
    <source>
        <dbReference type="RuleBase" id="RU362068"/>
    </source>
</evidence>
<dbReference type="PANTHER" id="PTHR21708">
    <property type="entry name" value="PROBABLE 2-DEHYDROPANTOATE 2-REDUCTASE"/>
    <property type="match status" value="1"/>
</dbReference>
<proteinExistence type="inferred from homology"/>
<dbReference type="GO" id="GO:0015940">
    <property type="term" value="P:pantothenate biosynthetic process"/>
    <property type="evidence" value="ECO:0007669"/>
    <property type="project" value="UniProtKB-UniPathway"/>
</dbReference>
<name>A0A1I0ZB69_9BACI</name>
<evidence type="ECO:0000256" key="1">
    <source>
        <dbReference type="ARBA" id="ARBA00007870"/>
    </source>
</evidence>
<accession>A0A1I0ZB69</accession>
<feature type="domain" description="Ketopantoate reductase C-terminal" evidence="6">
    <location>
        <begin position="176"/>
        <end position="298"/>
    </location>
</feature>
<sequence length="304" mass="33569">MKIGVAGAGAVGSFFGALLHQGGHDVTFLARGEQLEVLNQQGLVIQGESENIRIGGEFTGDPYELAQSDLILFCVKSNDTEQMAKQLHPILKEDALVITLQNGVDNEGKLQEIFGANRVLSAATYVQVSMKVPGQVYQRGRVKLVIGELIPRASRKAKKITEEIRSAGIDTQYSGNILERKWQKLLWNITFNPLSATIEAKLGEILDSAPLRKTAENICREALATVAATGITIDQEKAFSTIFSNAELARSHRTSMLQDRQRGKKMEVESMCGYVVRKARELGVPAPTLETIYYLLTFMNERNQ</sequence>
<dbReference type="InterPro" id="IPR003710">
    <property type="entry name" value="ApbA"/>
</dbReference>
<dbReference type="InterPro" id="IPR013752">
    <property type="entry name" value="KPA_reductase"/>
</dbReference>
<dbReference type="InterPro" id="IPR051402">
    <property type="entry name" value="KPR-Related"/>
</dbReference>
<comment type="pathway">
    <text evidence="4">Cofactor biosynthesis; (R)-pantothenate biosynthesis; (R)-pantoate from 3-methyl-2-oxobutanoate: step 2/2.</text>
</comment>
<dbReference type="InterPro" id="IPR013332">
    <property type="entry name" value="KPR_N"/>
</dbReference>
<dbReference type="Proteomes" id="UP000198642">
    <property type="component" value="Unassembled WGS sequence"/>
</dbReference>
<comment type="function">
    <text evidence="4">Catalyzes the NADPH-dependent reduction of ketopantoate into pantoic acid.</text>
</comment>
<feature type="domain" description="Ketopantoate reductase N-terminal" evidence="5">
    <location>
        <begin position="3"/>
        <end position="149"/>
    </location>
</feature>
<dbReference type="PANTHER" id="PTHR21708:SF26">
    <property type="entry name" value="2-DEHYDROPANTOATE 2-REDUCTASE"/>
    <property type="match status" value="1"/>
</dbReference>
<evidence type="ECO:0000256" key="3">
    <source>
        <dbReference type="ARBA" id="ARBA00023002"/>
    </source>
</evidence>
<keyword evidence="8" id="KW-1185">Reference proteome</keyword>
<dbReference type="GO" id="GO:0005737">
    <property type="term" value="C:cytoplasm"/>
    <property type="evidence" value="ECO:0007669"/>
    <property type="project" value="TreeGrafter"/>
</dbReference>
<protein>
    <recommendedName>
        <fullName evidence="4">2-dehydropantoate 2-reductase</fullName>
        <ecNumber evidence="4">1.1.1.169</ecNumber>
    </recommendedName>
    <alternativeName>
        <fullName evidence="4">Ketopantoate reductase</fullName>
    </alternativeName>
</protein>
<evidence type="ECO:0000256" key="2">
    <source>
        <dbReference type="ARBA" id="ARBA00022857"/>
    </source>
</evidence>
<dbReference type="NCBIfam" id="TIGR00745">
    <property type="entry name" value="apbA_panE"/>
    <property type="match status" value="1"/>
</dbReference>
<dbReference type="EC" id="1.1.1.169" evidence="4"/>
<evidence type="ECO:0000259" key="5">
    <source>
        <dbReference type="Pfam" id="PF02558"/>
    </source>
</evidence>
<evidence type="ECO:0000313" key="8">
    <source>
        <dbReference type="Proteomes" id="UP000198642"/>
    </source>
</evidence>
<dbReference type="Pfam" id="PF08546">
    <property type="entry name" value="ApbA_C"/>
    <property type="match status" value="1"/>
</dbReference>
<keyword evidence="4" id="KW-0566">Pantothenate biosynthesis</keyword>
<dbReference type="InterPro" id="IPR036291">
    <property type="entry name" value="NAD(P)-bd_dom_sf"/>
</dbReference>
<dbReference type="RefSeq" id="WP_090238903.1">
    <property type="nucleotide sequence ID" value="NZ_FOJW01000010.1"/>
</dbReference>
<comment type="catalytic activity">
    <reaction evidence="4">
        <text>(R)-pantoate + NADP(+) = 2-dehydropantoate + NADPH + H(+)</text>
        <dbReference type="Rhea" id="RHEA:16233"/>
        <dbReference type="ChEBI" id="CHEBI:11561"/>
        <dbReference type="ChEBI" id="CHEBI:15378"/>
        <dbReference type="ChEBI" id="CHEBI:15980"/>
        <dbReference type="ChEBI" id="CHEBI:57783"/>
        <dbReference type="ChEBI" id="CHEBI:58349"/>
        <dbReference type="EC" id="1.1.1.169"/>
    </reaction>
</comment>